<dbReference type="InterPro" id="IPR006127">
    <property type="entry name" value="ZnuA-like"/>
</dbReference>
<name>A0AAE9XMJ0_9LACT</name>
<evidence type="ECO:0000256" key="4">
    <source>
        <dbReference type="ARBA" id="ARBA00022729"/>
    </source>
</evidence>
<evidence type="ECO:0000256" key="3">
    <source>
        <dbReference type="ARBA" id="ARBA00022723"/>
    </source>
</evidence>
<evidence type="ECO:0000313" key="7">
    <source>
        <dbReference type="EMBL" id="WCG37885.1"/>
    </source>
</evidence>
<dbReference type="EMBL" id="CP116590">
    <property type="protein sequence ID" value="WCG37885.1"/>
    <property type="molecule type" value="Genomic_DNA"/>
</dbReference>
<protein>
    <submittedName>
        <fullName evidence="7">Zinc ABC transporter substrate-binding protein</fullName>
    </submittedName>
</protein>
<dbReference type="PRINTS" id="PR00691">
    <property type="entry name" value="ADHESINB"/>
</dbReference>
<dbReference type="InterPro" id="IPR050492">
    <property type="entry name" value="Bact_metal-bind_prot9"/>
</dbReference>
<dbReference type="Proteomes" id="UP001179483">
    <property type="component" value="Chromosome"/>
</dbReference>
<dbReference type="PANTHER" id="PTHR42953:SF1">
    <property type="entry name" value="METAL-BINDING PROTEIN HI_0362-RELATED"/>
    <property type="match status" value="1"/>
</dbReference>
<feature type="chain" id="PRO_5041994452" evidence="6">
    <location>
        <begin position="22"/>
        <end position="312"/>
    </location>
</feature>
<evidence type="ECO:0000256" key="6">
    <source>
        <dbReference type="SAM" id="SignalP"/>
    </source>
</evidence>
<evidence type="ECO:0000256" key="2">
    <source>
        <dbReference type="ARBA" id="ARBA00022448"/>
    </source>
</evidence>
<accession>A0AAE9XMJ0</accession>
<dbReference type="GO" id="GO:0007155">
    <property type="term" value="P:cell adhesion"/>
    <property type="evidence" value="ECO:0007669"/>
    <property type="project" value="InterPro"/>
</dbReference>
<comment type="similarity">
    <text evidence="5">Belongs to the bacterial solute-binding protein 9 family.</text>
</comment>
<dbReference type="PRINTS" id="PR00690">
    <property type="entry name" value="ADHESNFAMILY"/>
</dbReference>
<proteinExistence type="inferred from homology"/>
<evidence type="ECO:0000313" key="8">
    <source>
        <dbReference type="Proteomes" id="UP001179483"/>
    </source>
</evidence>
<dbReference type="Pfam" id="PF01297">
    <property type="entry name" value="ZnuA"/>
    <property type="match status" value="1"/>
</dbReference>
<keyword evidence="3" id="KW-0479">Metal-binding</keyword>
<reference evidence="7" key="1">
    <citation type="submission" date="2023-01" db="EMBL/GenBank/DDBJ databases">
        <title>Oxazolidinone resistance genes in florfenicol resistant enterococci from beef cattle and veal calves at slaughter.</title>
        <authorList>
            <person name="Biggel M."/>
        </authorList>
    </citation>
    <scope>NUCLEOTIDE SEQUENCE</scope>
    <source>
        <strain evidence="7">K79-1</strain>
    </source>
</reference>
<evidence type="ECO:0000256" key="5">
    <source>
        <dbReference type="RuleBase" id="RU003512"/>
    </source>
</evidence>
<gene>
    <name evidence="7" type="ORF">PML80_00540</name>
</gene>
<dbReference type="GO" id="GO:0046872">
    <property type="term" value="F:metal ion binding"/>
    <property type="evidence" value="ECO:0007669"/>
    <property type="project" value="UniProtKB-KW"/>
</dbReference>
<dbReference type="GO" id="GO:0030001">
    <property type="term" value="P:metal ion transport"/>
    <property type="evidence" value="ECO:0007669"/>
    <property type="project" value="InterPro"/>
</dbReference>
<dbReference type="PROSITE" id="PS51257">
    <property type="entry name" value="PROKAR_LIPOPROTEIN"/>
    <property type="match status" value="1"/>
</dbReference>
<dbReference type="InterPro" id="IPR006128">
    <property type="entry name" value="Lipoprotein_PsaA-like"/>
</dbReference>
<dbReference type="PANTHER" id="PTHR42953">
    <property type="entry name" value="HIGH-AFFINITY ZINC UPTAKE SYSTEM PROTEIN ZNUA-RELATED"/>
    <property type="match status" value="1"/>
</dbReference>
<organism evidence="7 8">
    <name type="scientific">Aerococcus urinaeequi</name>
    <dbReference type="NCBI Taxonomy" id="51665"/>
    <lineage>
        <taxon>Bacteria</taxon>
        <taxon>Bacillati</taxon>
        <taxon>Bacillota</taxon>
        <taxon>Bacilli</taxon>
        <taxon>Lactobacillales</taxon>
        <taxon>Aerococcaceae</taxon>
        <taxon>Aerococcus</taxon>
    </lineage>
</organism>
<sequence length="312" mass="33592">MKKIWKLLSVIVVALALGACASDGESASDGGDAADKKPVVTVSTSFLRDMVEQLAGGDQVTVETIIPAGEDPHGYLARPRDLEKIQGADLVLYHGLHLEAQMVEALEATGVAVTKDFTDEDLTMVDQDGESEVDPHFWFDITLYQKAVATVAAELVTLTGDESINDTATAYKEELTELDTWAQAAIDSIPEGQRYLITPHDAFNYFSQRYGIEVVAPQGISTQAEASNADISTIASFIAENEVPAIFAESTTDPARMQRIQEAVNADGGEVTVVSGEGQELFSDSLASEGQEGDTYINMFKHNVNLIVSNLK</sequence>
<keyword evidence="2 5" id="KW-0813">Transport</keyword>
<evidence type="ECO:0000256" key="1">
    <source>
        <dbReference type="ARBA" id="ARBA00004196"/>
    </source>
</evidence>
<dbReference type="AlphaFoldDB" id="A0AAE9XMJ0"/>
<dbReference type="InterPro" id="IPR006129">
    <property type="entry name" value="AdhesinB"/>
</dbReference>
<dbReference type="Gene3D" id="3.40.50.1980">
    <property type="entry name" value="Nitrogenase molybdenum iron protein domain"/>
    <property type="match status" value="2"/>
</dbReference>
<dbReference type="GO" id="GO:0030313">
    <property type="term" value="C:cell envelope"/>
    <property type="evidence" value="ECO:0007669"/>
    <property type="project" value="UniProtKB-SubCell"/>
</dbReference>
<keyword evidence="4 6" id="KW-0732">Signal</keyword>
<feature type="signal peptide" evidence="6">
    <location>
        <begin position="1"/>
        <end position="21"/>
    </location>
</feature>
<dbReference type="RefSeq" id="WP_271736001.1">
    <property type="nucleotide sequence ID" value="NZ_CP116590.1"/>
</dbReference>
<dbReference type="SUPFAM" id="SSF53807">
    <property type="entry name" value="Helical backbone' metal receptor"/>
    <property type="match status" value="1"/>
</dbReference>
<comment type="subcellular location">
    <subcellularLocation>
        <location evidence="1">Cell envelope</location>
    </subcellularLocation>
</comment>